<evidence type="ECO:0000256" key="1">
    <source>
        <dbReference type="ARBA" id="ARBA00004365"/>
    </source>
</evidence>
<dbReference type="InterPro" id="IPR053927">
    <property type="entry name" value="FlgK_helical"/>
</dbReference>
<evidence type="ECO:0000256" key="6">
    <source>
        <dbReference type="ARBA" id="ARBA00023143"/>
    </source>
</evidence>
<feature type="domain" description="Flagellar basal body rod protein N-terminal" evidence="8">
    <location>
        <begin position="6"/>
        <end position="34"/>
    </location>
</feature>
<dbReference type="InterPro" id="IPR001444">
    <property type="entry name" value="Flag_bb_rod_N"/>
</dbReference>
<gene>
    <name evidence="12" type="ORF">DT594_01225</name>
</gene>
<dbReference type="OrthoDB" id="9802553at2"/>
<dbReference type="PANTHER" id="PTHR30033">
    <property type="entry name" value="FLAGELLAR HOOK-ASSOCIATED PROTEIN 1"/>
    <property type="match status" value="1"/>
</dbReference>
<feature type="domain" description="Flagellar hook-associated protein FlgK helical" evidence="11">
    <location>
        <begin position="92"/>
        <end position="324"/>
    </location>
</feature>
<sequence length="658" mass="69851">MADLFNIGLSGLRASQTNLSVTGQNITNVNTPGYSRQAAVQAAREPSFSGVGYIGNGTNITDVKRIYNEFLTNQVRTSTSINSEVTAFRGQMEELNTLLSSTATGITPGLQNFFDALQTSIEDPASLAGRQLFLSEAEGLASRFNTVQERLSTQTQFIGEQMSSLTDQISRLSTSIAGYNDAIEKAAANGSQPNDLLDSRDEAVRQLSELVGVTVVKQDSNSINIFIGSGQPLVVGKEASRLEVVQGRSDPSRAEVVLVTGGSQQEITNLVSGGELGGLIRYRRDVLDQAMNSVGRLALSIASEVNDQLGKGLDINGQAGGQLFKDINSPDQVDSRSRARPTNTDPNTSLDILITDTAQLSTSDYEVLFSSATEFSVRRVSDDKVSGPFDINSVPPPELDGFSINLGGAGALGAGDRFLLTPTRSGAGAMDAVMNQPEELGFAAPAKVDASLENRGNAKVTQPTLVAGPQPIDPAVMQGFMPITLTYDEANSQFLLSSPAGPVDPATISVTPGQGNELEYEIEGYRFSMNMTGTPLNEDSFEVGFNTGKSDNRNALILSDLQTDAVLGQAGGAAGYSFSDGYGDLVQRVATFTAQSRSDSEASGAVLKQTQNNRDSVSAVNLDEEAANLIKFEQYYNASAQVIQIARSVFDTLISSIR</sequence>
<evidence type="ECO:0000259" key="10">
    <source>
        <dbReference type="Pfam" id="PF21158"/>
    </source>
</evidence>
<dbReference type="InterPro" id="IPR010930">
    <property type="entry name" value="Flg_bb/hook_C_dom"/>
</dbReference>
<evidence type="ECO:0000256" key="2">
    <source>
        <dbReference type="ARBA" id="ARBA00004613"/>
    </source>
</evidence>
<dbReference type="Pfam" id="PF22638">
    <property type="entry name" value="FlgK_D1"/>
    <property type="match status" value="1"/>
</dbReference>
<evidence type="ECO:0000259" key="9">
    <source>
        <dbReference type="Pfam" id="PF06429"/>
    </source>
</evidence>
<dbReference type="PRINTS" id="PR01005">
    <property type="entry name" value="FLGHOOKAP1"/>
</dbReference>
<dbReference type="GO" id="GO:0005576">
    <property type="term" value="C:extracellular region"/>
    <property type="evidence" value="ECO:0007669"/>
    <property type="project" value="UniProtKB-SubCell"/>
</dbReference>
<reference evidence="12 13" key="1">
    <citation type="submission" date="2018-07" db="EMBL/GenBank/DDBJ databases">
        <title>Pseudomonas laoshanensis sp. nov., isolated from soil.</title>
        <authorList>
            <person name="Sun J."/>
            <person name="Yu L."/>
            <person name="Wang M."/>
            <person name="Zhang C."/>
        </authorList>
    </citation>
    <scope>NUCLEOTIDE SEQUENCE [LARGE SCALE GENOMIC DNA]</scope>
    <source>
        <strain evidence="12 13">Y22</strain>
    </source>
</reference>
<evidence type="ECO:0000256" key="5">
    <source>
        <dbReference type="ARBA" id="ARBA00022525"/>
    </source>
</evidence>
<dbReference type="InterPro" id="IPR049119">
    <property type="entry name" value="FlgK_D2-like"/>
</dbReference>
<evidence type="ECO:0000256" key="7">
    <source>
        <dbReference type="SAM" id="MobiDB-lite"/>
    </source>
</evidence>
<keyword evidence="13" id="KW-1185">Reference proteome</keyword>
<comment type="similarity">
    <text evidence="3">Belongs to the flagella basal body rod proteins family.</text>
</comment>
<keyword evidence="12" id="KW-0966">Cell projection</keyword>
<dbReference type="GO" id="GO:0044780">
    <property type="term" value="P:bacterial-type flagellum assembly"/>
    <property type="evidence" value="ECO:0007669"/>
    <property type="project" value="InterPro"/>
</dbReference>
<feature type="compositionally biased region" description="Polar residues" evidence="7">
    <location>
        <begin position="340"/>
        <end position="349"/>
    </location>
</feature>
<name>A0A7V7GW22_9GAMM</name>
<evidence type="ECO:0000256" key="3">
    <source>
        <dbReference type="ARBA" id="ARBA00009677"/>
    </source>
</evidence>
<evidence type="ECO:0000256" key="4">
    <source>
        <dbReference type="ARBA" id="ARBA00016244"/>
    </source>
</evidence>
<comment type="subcellular location">
    <subcellularLocation>
        <location evidence="1">Bacterial flagellum</location>
    </subcellularLocation>
    <subcellularLocation>
        <location evidence="2">Secreted</location>
    </subcellularLocation>
</comment>
<evidence type="ECO:0000313" key="12">
    <source>
        <dbReference type="EMBL" id="KAA0696015.1"/>
    </source>
</evidence>
<dbReference type="GO" id="GO:0009424">
    <property type="term" value="C:bacterial-type flagellum hook"/>
    <property type="evidence" value="ECO:0007669"/>
    <property type="project" value="InterPro"/>
</dbReference>
<organism evidence="12 13">
    <name type="scientific">Halopseudomonas laoshanensis</name>
    <dbReference type="NCBI Taxonomy" id="2268758"/>
    <lineage>
        <taxon>Bacteria</taxon>
        <taxon>Pseudomonadati</taxon>
        <taxon>Pseudomonadota</taxon>
        <taxon>Gammaproteobacteria</taxon>
        <taxon>Pseudomonadales</taxon>
        <taxon>Pseudomonadaceae</taxon>
        <taxon>Halopseudomonas</taxon>
    </lineage>
</organism>
<proteinExistence type="inferred from homology"/>
<keyword evidence="12" id="KW-0969">Cilium</keyword>
<dbReference type="PANTHER" id="PTHR30033:SF1">
    <property type="entry name" value="FLAGELLAR HOOK-ASSOCIATED PROTEIN 1"/>
    <property type="match status" value="1"/>
</dbReference>
<comment type="caution">
    <text evidence="12">The sequence shown here is derived from an EMBL/GenBank/DDBJ whole genome shotgun (WGS) entry which is preliminary data.</text>
</comment>
<feature type="domain" description="Flagellar hook-associated protein 1 D2-like" evidence="10">
    <location>
        <begin position="342"/>
        <end position="422"/>
    </location>
</feature>
<evidence type="ECO:0000313" key="13">
    <source>
        <dbReference type="Proteomes" id="UP000463138"/>
    </source>
</evidence>
<dbReference type="NCBIfam" id="TIGR02492">
    <property type="entry name" value="flgK_ends"/>
    <property type="match status" value="1"/>
</dbReference>
<dbReference type="Pfam" id="PF00460">
    <property type="entry name" value="Flg_bb_rod"/>
    <property type="match status" value="1"/>
</dbReference>
<keyword evidence="5" id="KW-0964">Secreted</keyword>
<keyword evidence="6" id="KW-0975">Bacterial flagellum</keyword>
<protein>
    <recommendedName>
        <fullName evidence="4">Flagellar hook-associated protein 1</fullName>
    </recommendedName>
</protein>
<dbReference type="EMBL" id="QOVF01000001">
    <property type="protein sequence ID" value="KAA0696015.1"/>
    <property type="molecule type" value="Genomic_DNA"/>
</dbReference>
<accession>A0A7V7GW22</accession>
<dbReference type="AlphaFoldDB" id="A0A7V7GW22"/>
<evidence type="ECO:0000259" key="8">
    <source>
        <dbReference type="Pfam" id="PF00460"/>
    </source>
</evidence>
<dbReference type="GO" id="GO:0005198">
    <property type="term" value="F:structural molecule activity"/>
    <property type="evidence" value="ECO:0007669"/>
    <property type="project" value="InterPro"/>
</dbReference>
<dbReference type="Pfam" id="PF21158">
    <property type="entry name" value="flgK_1st_1"/>
    <property type="match status" value="1"/>
</dbReference>
<dbReference type="RefSeq" id="WP_149331008.1">
    <property type="nucleotide sequence ID" value="NZ_QOVF01000001.1"/>
</dbReference>
<dbReference type="Proteomes" id="UP000463138">
    <property type="component" value="Unassembled WGS sequence"/>
</dbReference>
<feature type="domain" description="Flagellar basal-body/hook protein C-terminal" evidence="9">
    <location>
        <begin position="617"/>
        <end position="655"/>
    </location>
</feature>
<feature type="region of interest" description="Disordered" evidence="7">
    <location>
        <begin position="321"/>
        <end position="349"/>
    </location>
</feature>
<evidence type="ECO:0000259" key="11">
    <source>
        <dbReference type="Pfam" id="PF22638"/>
    </source>
</evidence>
<dbReference type="SUPFAM" id="SSF64518">
    <property type="entry name" value="Phase 1 flagellin"/>
    <property type="match status" value="1"/>
</dbReference>
<keyword evidence="12" id="KW-0282">Flagellum</keyword>
<dbReference type="InterPro" id="IPR002371">
    <property type="entry name" value="FlgK"/>
</dbReference>
<dbReference type="Pfam" id="PF06429">
    <property type="entry name" value="Flg_bbr_C"/>
    <property type="match status" value="1"/>
</dbReference>